<dbReference type="AlphaFoldDB" id="A0A3P6B5R6"/>
<name>A0A3P6B5R6_BRAOL</name>
<proteinExistence type="predicted"/>
<evidence type="ECO:0000313" key="1">
    <source>
        <dbReference type="EMBL" id="VDC96389.1"/>
    </source>
</evidence>
<gene>
    <name evidence="1" type="ORF">BOLC3T19019H</name>
</gene>
<organism evidence="1">
    <name type="scientific">Brassica oleracea</name>
    <name type="common">Wild cabbage</name>
    <dbReference type="NCBI Taxonomy" id="3712"/>
    <lineage>
        <taxon>Eukaryota</taxon>
        <taxon>Viridiplantae</taxon>
        <taxon>Streptophyta</taxon>
        <taxon>Embryophyta</taxon>
        <taxon>Tracheophyta</taxon>
        <taxon>Spermatophyta</taxon>
        <taxon>Magnoliopsida</taxon>
        <taxon>eudicotyledons</taxon>
        <taxon>Gunneridae</taxon>
        <taxon>Pentapetalae</taxon>
        <taxon>rosids</taxon>
        <taxon>malvids</taxon>
        <taxon>Brassicales</taxon>
        <taxon>Brassicaceae</taxon>
        <taxon>Brassiceae</taxon>
        <taxon>Brassica</taxon>
    </lineage>
</organism>
<protein>
    <submittedName>
        <fullName evidence="1">Uncharacterized protein</fullName>
    </submittedName>
</protein>
<sequence length="68" mass="7450">MRDEIQPCCFFSHGSDVYLANENGNSNNGSSDRDLVEFNEFSGSSMLAATLAWDTELSWTLENAIGAI</sequence>
<dbReference type="EMBL" id="LR031872">
    <property type="protein sequence ID" value="VDC96389.1"/>
    <property type="molecule type" value="Genomic_DNA"/>
</dbReference>
<accession>A0A3P6B5R6</accession>
<reference evidence="1" key="1">
    <citation type="submission" date="2018-11" db="EMBL/GenBank/DDBJ databases">
        <authorList>
            <consortium name="Genoscope - CEA"/>
            <person name="William W."/>
        </authorList>
    </citation>
    <scope>NUCLEOTIDE SEQUENCE</scope>
</reference>